<gene>
    <name evidence="5" type="ORF">IV494_13030</name>
</gene>
<dbReference type="PANTHER" id="PTHR23407">
    <property type="entry name" value="ATPASE INHIBITOR/5-FORMYLTETRAHYDROFOLATE CYCLO-LIGASE"/>
    <property type="match status" value="1"/>
</dbReference>
<organism evidence="5 6">
    <name type="scientific">Kaistella gelatinilytica</name>
    <dbReference type="NCBI Taxonomy" id="2787636"/>
    <lineage>
        <taxon>Bacteria</taxon>
        <taxon>Pseudomonadati</taxon>
        <taxon>Bacteroidota</taxon>
        <taxon>Flavobacteriia</taxon>
        <taxon>Flavobacteriales</taxon>
        <taxon>Weeksellaceae</taxon>
        <taxon>Chryseobacterium group</taxon>
        <taxon>Kaistella</taxon>
    </lineage>
</organism>
<dbReference type="NCBIfam" id="TIGR02727">
    <property type="entry name" value="MTHFS_bact"/>
    <property type="match status" value="1"/>
</dbReference>
<dbReference type="PIRSF" id="PIRSF006806">
    <property type="entry name" value="FTHF_cligase"/>
    <property type="match status" value="1"/>
</dbReference>
<comment type="similarity">
    <text evidence="1 4">Belongs to the 5-formyltetrahydrofolate cyclo-ligase family.</text>
</comment>
<dbReference type="RefSeq" id="WP_196080572.1">
    <property type="nucleotide sequence ID" value="NZ_JADPVI010000004.1"/>
</dbReference>
<reference evidence="5 6" key="1">
    <citation type="submission" date="2020-11" db="EMBL/GenBank/DDBJ databases">
        <title>Kaistella gelatinilytica sp. nov., a flavobacterium isolated from Antarctic Soil.</title>
        <authorList>
            <person name="Li J."/>
        </authorList>
    </citation>
    <scope>NUCLEOTIDE SEQUENCE [LARGE SCALE GENOMIC DNA]</scope>
    <source>
        <strain evidence="5 6">G5-32</strain>
    </source>
</reference>
<keyword evidence="2 4" id="KW-0547">Nucleotide-binding</keyword>
<dbReference type="SUPFAM" id="SSF100950">
    <property type="entry name" value="NagB/RpiA/CoA transferase-like"/>
    <property type="match status" value="1"/>
</dbReference>
<evidence type="ECO:0000256" key="1">
    <source>
        <dbReference type="ARBA" id="ARBA00010638"/>
    </source>
</evidence>
<dbReference type="EC" id="6.3.3.2" evidence="4"/>
<accession>A0ABS0FEI9</accession>
<dbReference type="Gene3D" id="3.40.50.10420">
    <property type="entry name" value="NagB/RpiA/CoA transferase-like"/>
    <property type="match status" value="1"/>
</dbReference>
<keyword evidence="4" id="KW-0460">Magnesium</keyword>
<dbReference type="Pfam" id="PF01812">
    <property type="entry name" value="5-FTHF_cyc-lig"/>
    <property type="match status" value="1"/>
</dbReference>
<proteinExistence type="inferred from homology"/>
<keyword evidence="5" id="KW-0436">Ligase</keyword>
<comment type="cofactor">
    <cofactor evidence="4">
        <name>Mg(2+)</name>
        <dbReference type="ChEBI" id="CHEBI:18420"/>
    </cofactor>
</comment>
<keyword evidence="3 4" id="KW-0067">ATP-binding</keyword>
<keyword evidence="4" id="KW-0479">Metal-binding</keyword>
<dbReference type="InterPro" id="IPR002698">
    <property type="entry name" value="FTHF_cligase"/>
</dbReference>
<dbReference type="InterPro" id="IPR037171">
    <property type="entry name" value="NagB/RpiA_transferase-like"/>
</dbReference>
<evidence type="ECO:0000313" key="6">
    <source>
        <dbReference type="Proteomes" id="UP000660070"/>
    </source>
</evidence>
<dbReference type="EMBL" id="JADPVI010000004">
    <property type="protein sequence ID" value="MBF8458100.1"/>
    <property type="molecule type" value="Genomic_DNA"/>
</dbReference>
<dbReference type="GO" id="GO:0030272">
    <property type="term" value="F:5-formyltetrahydrofolate cyclo-ligase activity"/>
    <property type="evidence" value="ECO:0007669"/>
    <property type="project" value="UniProtKB-EC"/>
</dbReference>
<evidence type="ECO:0000256" key="3">
    <source>
        <dbReference type="ARBA" id="ARBA00022840"/>
    </source>
</evidence>
<evidence type="ECO:0000256" key="4">
    <source>
        <dbReference type="RuleBase" id="RU361279"/>
    </source>
</evidence>
<dbReference type="Proteomes" id="UP000660070">
    <property type="component" value="Unassembled WGS sequence"/>
</dbReference>
<dbReference type="PANTHER" id="PTHR23407:SF1">
    <property type="entry name" value="5-FORMYLTETRAHYDROFOLATE CYCLO-LIGASE"/>
    <property type="match status" value="1"/>
</dbReference>
<evidence type="ECO:0000256" key="2">
    <source>
        <dbReference type="ARBA" id="ARBA00022741"/>
    </source>
</evidence>
<dbReference type="InterPro" id="IPR024185">
    <property type="entry name" value="FTHF_cligase-like_sf"/>
</dbReference>
<protein>
    <recommendedName>
        <fullName evidence="4">5-formyltetrahydrofolate cyclo-ligase</fullName>
        <ecNumber evidence="4">6.3.3.2</ecNumber>
    </recommendedName>
</protein>
<comment type="caution">
    <text evidence="5">The sequence shown here is derived from an EMBL/GenBank/DDBJ whole genome shotgun (WGS) entry which is preliminary data.</text>
</comment>
<keyword evidence="6" id="KW-1185">Reference proteome</keyword>
<name>A0ABS0FEI9_9FLAO</name>
<comment type="catalytic activity">
    <reaction evidence="4">
        <text>(6S)-5-formyl-5,6,7,8-tetrahydrofolate + ATP = (6R)-5,10-methenyltetrahydrofolate + ADP + phosphate</text>
        <dbReference type="Rhea" id="RHEA:10488"/>
        <dbReference type="ChEBI" id="CHEBI:30616"/>
        <dbReference type="ChEBI" id="CHEBI:43474"/>
        <dbReference type="ChEBI" id="CHEBI:57455"/>
        <dbReference type="ChEBI" id="CHEBI:57457"/>
        <dbReference type="ChEBI" id="CHEBI:456216"/>
        <dbReference type="EC" id="6.3.3.2"/>
    </reaction>
</comment>
<evidence type="ECO:0000313" key="5">
    <source>
        <dbReference type="EMBL" id="MBF8458100.1"/>
    </source>
</evidence>
<sequence>MLKSELRKKYIEQRETLSQDEVLSLSEKIFHHFLDKFTLEENQKVHCFLSMLEKKEIDTRFFIDYFFKNKIRVFVPKIFKGKLISVEINQETAFIKSFYGITEPESNIDSGEKDFDFVITPLLYCDQHGNRIGYGKGFYDNFFGSINPNSIKVGVGLFAPNEDIDDVWEKDFPLDYLVTPVEVLSFLGLTSKSTK</sequence>